<proteinExistence type="predicted"/>
<dbReference type="Gene3D" id="3.40.50.300">
    <property type="entry name" value="P-loop containing nucleotide triphosphate hydrolases"/>
    <property type="match status" value="1"/>
</dbReference>
<sequence>MSFTPFARYRNFTLANLKALLEVYPDMARSIPWEEAKDFAEANLKGYKRTAYQQACQLGLEDRTKDSFRIHNYLYTFDDENLTKYLVFWFKTYFAPNPHVKSSDEAFLLYCRLCEDILQSESHSVNFEDFVEKNIGGKSDDILLNAIKAYAAPVKYRKVGNYDNLYISESDINAIEDEVSFIKANFPIGNQKSEHNFFERFSYANFCKFYGKDENPEVKDGEEIRLADTSRVELHFEQSKECARQLVDCVYRIDNFERFSKVLKNNDKNVKIITDDLGGNYLRYMFAKSTSDLYENTSGGKKRVFLDKDYEINVDGMTEKCRLSTEWVSSELGDGTASANYLQALMKTINTYYSDVLKIYEEFGRWYLEYLKQDFKLSDLPECFKSRFAQRYIQSLLAKPFVILTGNSGTGKTRLSKQFAEYLEVDFGNDEKNWLLIPVGADWTDNTKILGFYNPLAIDGKGEYEKTAILKLIERANLPENKSVPFFIILDEMNLSYVERYFADFLSHMETPDLKFVLDGYPGVLRYPENLFVVGTVNIDETTYMFSPKVLDRANVIEFKPEENSVLDLFVNPADNENINPASDGTAEAFEKMAVLIRAGKSNLEVDILVEIQSVFKRIYEIVEKSGYEFAYRTVREIRQYLSAAYELTEDKETFDFYSIIDEQLIQKILPKIHGNNKEIGGLLEELGALCVEYNLPLSREKIEKMKGKLAQIQYASFI</sequence>
<protein>
    <recommendedName>
        <fullName evidence="3">GTPase subunit of restriction endonuclease</fullName>
    </recommendedName>
</protein>
<dbReference type="REBASE" id="32083">
    <property type="entry name" value="RtoL2ORF32080P"/>
</dbReference>
<name>D4M0M4_9FIRM</name>
<gene>
    <name evidence="1" type="ORF">RTO_32090</name>
</gene>
<dbReference type="KEGG" id="rto:RTO_32090"/>
<evidence type="ECO:0008006" key="3">
    <source>
        <dbReference type="Google" id="ProtNLM"/>
    </source>
</evidence>
<reference evidence="1 2" key="1">
    <citation type="submission" date="2010-03" db="EMBL/GenBank/DDBJ databases">
        <title>The genome sequence of Ruminococcus torques L2-14.</title>
        <authorList>
            <consortium name="metaHIT consortium -- http://www.metahit.eu/"/>
            <person name="Pajon A."/>
            <person name="Turner K."/>
            <person name="Parkhill J."/>
            <person name="Duncan S."/>
            <person name="Flint H."/>
        </authorList>
    </citation>
    <scope>NUCLEOTIDE SEQUENCE [LARGE SCALE GENOMIC DNA]</scope>
    <source>
        <strain evidence="1 2">L2-14</strain>
    </source>
</reference>
<organism evidence="1 2">
    <name type="scientific">[Ruminococcus] torques L2-14</name>
    <dbReference type="NCBI Taxonomy" id="657313"/>
    <lineage>
        <taxon>Bacteria</taxon>
        <taxon>Bacillati</taxon>
        <taxon>Bacillota</taxon>
        <taxon>Clostridia</taxon>
        <taxon>Lachnospirales</taxon>
        <taxon>Lachnospiraceae</taxon>
        <taxon>Mediterraneibacter</taxon>
    </lineage>
</organism>
<dbReference type="EMBL" id="FP929055">
    <property type="protein sequence ID" value="CBL27584.1"/>
    <property type="molecule type" value="Genomic_DNA"/>
</dbReference>
<dbReference type="Proteomes" id="UP000008956">
    <property type="component" value="Chromosome"/>
</dbReference>
<dbReference type="HOGENOM" id="CLU_384454_0_0_9"/>
<dbReference type="AlphaFoldDB" id="D4M0M4"/>
<evidence type="ECO:0000313" key="1">
    <source>
        <dbReference type="EMBL" id="CBL27584.1"/>
    </source>
</evidence>
<dbReference type="PATRIC" id="fig|657313.3.peg.3091"/>
<dbReference type="SUPFAM" id="SSF52540">
    <property type="entry name" value="P-loop containing nucleoside triphosphate hydrolases"/>
    <property type="match status" value="1"/>
</dbReference>
<dbReference type="RefSeq" id="WP_015530118.1">
    <property type="nucleotide sequence ID" value="NC_021015.1"/>
</dbReference>
<evidence type="ECO:0000313" key="2">
    <source>
        <dbReference type="Proteomes" id="UP000008956"/>
    </source>
</evidence>
<reference evidence="1 2" key="2">
    <citation type="submission" date="2010-03" db="EMBL/GenBank/DDBJ databases">
        <authorList>
            <person name="Pajon A."/>
        </authorList>
    </citation>
    <scope>NUCLEOTIDE SEQUENCE [LARGE SCALE GENOMIC DNA]</scope>
    <source>
        <strain evidence="1 2">L2-14</strain>
    </source>
</reference>
<dbReference type="InterPro" id="IPR027417">
    <property type="entry name" value="P-loop_NTPase"/>
</dbReference>
<accession>D4M0M4</accession>